<dbReference type="GO" id="GO:0031146">
    <property type="term" value="P:SCF-dependent proteasomal ubiquitin-dependent protein catabolic process"/>
    <property type="evidence" value="ECO:0007669"/>
    <property type="project" value="TreeGrafter"/>
</dbReference>
<feature type="non-terminal residue" evidence="1">
    <location>
        <position position="630"/>
    </location>
</feature>
<dbReference type="OrthoDB" id="421226at2759"/>
<evidence type="ECO:0000313" key="1">
    <source>
        <dbReference type="EMBL" id="CAG8633356.1"/>
    </source>
</evidence>
<dbReference type="AlphaFoldDB" id="A0A9N9GTP3"/>
<dbReference type="Proteomes" id="UP000789405">
    <property type="component" value="Unassembled WGS sequence"/>
</dbReference>
<protein>
    <submittedName>
        <fullName evidence="1">17079_t:CDS:1</fullName>
    </submittedName>
</protein>
<dbReference type="SMART" id="SM00367">
    <property type="entry name" value="LRR_CC"/>
    <property type="match status" value="3"/>
</dbReference>
<dbReference type="InterPro" id="IPR032675">
    <property type="entry name" value="LRR_dom_sf"/>
</dbReference>
<dbReference type="Gene3D" id="3.80.10.10">
    <property type="entry name" value="Ribonuclease Inhibitor"/>
    <property type="match status" value="1"/>
</dbReference>
<dbReference type="GO" id="GO:0019005">
    <property type="term" value="C:SCF ubiquitin ligase complex"/>
    <property type="evidence" value="ECO:0007669"/>
    <property type="project" value="TreeGrafter"/>
</dbReference>
<comment type="caution">
    <text evidence="1">The sequence shown here is derived from an EMBL/GenBank/DDBJ whole genome shotgun (WGS) entry which is preliminary data.</text>
</comment>
<dbReference type="EMBL" id="CAJVPY010005017">
    <property type="protein sequence ID" value="CAG8633356.1"/>
    <property type="molecule type" value="Genomic_DNA"/>
</dbReference>
<dbReference type="InterPro" id="IPR006553">
    <property type="entry name" value="Leu-rich_rpt_Cys-con_subtyp"/>
</dbReference>
<sequence>MAQTVVLNIDLLHIIFDNFEYQDDMFNGLLVNSYWASVIVGKLWKKPIWKSPSVFQKFIRTLRNTATSFEYNRMVQYLIFSSCSPSHVEISIPVVDIKLIAERCNNLKHITFARTFSADAISMLLEHSPGLISSVISGQNLSTLSHALQPIRNGNCSKLQYLELKYWKSEWMQHDILRDIGKQCPMLTTLLIASSIVTNILASLIVASFPNLQTFTCSTITGSGFTILTSGCPKLKSLSLEFPYISIETAMTIASEFPPLESFSLRIGSYRGFDHFVKLWVHAQHHLRHIELNSARGLYDDSFLPIAQYCHQLESIELRMCTNLTDISISALAKYRNINLRKFTIRNCDQITDMGISDLSRHCPNLCKVSIIGCLNITHSSLSMIVQSCQGLVEFAFTSRPRMTPAVILTLVQFERCMLEILDIKSDDMATADVTVKQPYPKFDLALMEKLAITCPHIRILGLNFNMAGLNSDDLISVMHKFQNLEQLDVSNKEFKREHIKELETHRRLKEVRFTGSDVLDQDAKIYLAYRKSKILWSRPFPFFTQNHLLSKAFLLCLNSEELTALTPSRGSSFNNFFQVVFWIGQFINGVYNYLSESERLFITEEDSAYDFRLAHVTKSNLFHVIKKKL</sequence>
<name>A0A9N9GTP3_9GLOM</name>
<keyword evidence="2" id="KW-1185">Reference proteome</keyword>
<dbReference type="PANTHER" id="PTHR13318:SF190">
    <property type="entry name" value="PARTNER OF PAIRED, ISOFORM B"/>
    <property type="match status" value="1"/>
</dbReference>
<dbReference type="SUPFAM" id="SSF52047">
    <property type="entry name" value="RNI-like"/>
    <property type="match status" value="1"/>
</dbReference>
<reference evidence="1" key="1">
    <citation type="submission" date="2021-06" db="EMBL/GenBank/DDBJ databases">
        <authorList>
            <person name="Kallberg Y."/>
            <person name="Tangrot J."/>
            <person name="Rosling A."/>
        </authorList>
    </citation>
    <scope>NUCLEOTIDE SEQUENCE</scope>
    <source>
        <strain evidence="1">MA453B</strain>
    </source>
</reference>
<organism evidence="1 2">
    <name type="scientific">Dentiscutata erythropus</name>
    <dbReference type="NCBI Taxonomy" id="1348616"/>
    <lineage>
        <taxon>Eukaryota</taxon>
        <taxon>Fungi</taxon>
        <taxon>Fungi incertae sedis</taxon>
        <taxon>Mucoromycota</taxon>
        <taxon>Glomeromycotina</taxon>
        <taxon>Glomeromycetes</taxon>
        <taxon>Diversisporales</taxon>
        <taxon>Gigasporaceae</taxon>
        <taxon>Dentiscutata</taxon>
    </lineage>
</organism>
<proteinExistence type="predicted"/>
<dbReference type="PANTHER" id="PTHR13318">
    <property type="entry name" value="PARTNER OF PAIRED, ISOFORM B-RELATED"/>
    <property type="match status" value="1"/>
</dbReference>
<evidence type="ECO:0000313" key="2">
    <source>
        <dbReference type="Proteomes" id="UP000789405"/>
    </source>
</evidence>
<gene>
    <name evidence="1" type="ORF">DERYTH_LOCUS9261</name>
</gene>
<accession>A0A9N9GTP3</accession>